<proteinExistence type="predicted"/>
<dbReference type="InParanoid" id="D7FZN6"/>
<evidence type="ECO:0000313" key="4">
    <source>
        <dbReference type="Proteomes" id="UP000002630"/>
    </source>
</evidence>
<evidence type="ECO:0000313" key="3">
    <source>
        <dbReference type="EMBL" id="CBJ32843.1"/>
    </source>
</evidence>
<keyword evidence="1" id="KW-0732">Signal</keyword>
<organism evidence="3 4">
    <name type="scientific">Ectocarpus siliculosus</name>
    <name type="common">Brown alga</name>
    <name type="synonym">Conferva siliculosa</name>
    <dbReference type="NCBI Taxonomy" id="2880"/>
    <lineage>
        <taxon>Eukaryota</taxon>
        <taxon>Sar</taxon>
        <taxon>Stramenopiles</taxon>
        <taxon>Ochrophyta</taxon>
        <taxon>PX clade</taxon>
        <taxon>Phaeophyceae</taxon>
        <taxon>Ectocarpales</taxon>
        <taxon>Ectocarpaceae</taxon>
        <taxon>Ectocarpus</taxon>
    </lineage>
</organism>
<dbReference type="STRING" id="2880.D7FZN6"/>
<protein>
    <submittedName>
        <fullName evidence="3">Tetrapyrrole-binding protein</fullName>
    </submittedName>
</protein>
<feature type="chain" id="PRO_5003095585" evidence="1">
    <location>
        <begin position="24"/>
        <end position="219"/>
    </location>
</feature>
<dbReference type="Gene3D" id="1.25.40.620">
    <property type="match status" value="1"/>
</dbReference>
<dbReference type="CDD" id="cd16383">
    <property type="entry name" value="GUN4"/>
    <property type="match status" value="1"/>
</dbReference>
<accession>D7FZN6</accession>
<dbReference type="PANTHER" id="PTHR34800:SF1">
    <property type="entry name" value="TETRAPYRROLE-BINDING PROTEIN, CHLOROPLASTIC"/>
    <property type="match status" value="1"/>
</dbReference>
<feature type="signal peptide" evidence="1">
    <location>
        <begin position="1"/>
        <end position="23"/>
    </location>
</feature>
<dbReference type="AlphaFoldDB" id="D7FZN6"/>
<dbReference type="EMBL" id="FN649731">
    <property type="protein sequence ID" value="CBJ32843.1"/>
    <property type="molecule type" value="Genomic_DNA"/>
</dbReference>
<dbReference type="Gene3D" id="1.10.10.1770">
    <property type="entry name" value="Gun4-like"/>
    <property type="match status" value="1"/>
</dbReference>
<evidence type="ECO:0000259" key="2">
    <source>
        <dbReference type="Pfam" id="PF05419"/>
    </source>
</evidence>
<dbReference type="Pfam" id="PF05419">
    <property type="entry name" value="GUN4"/>
    <property type="match status" value="1"/>
</dbReference>
<dbReference type="SUPFAM" id="SSF140869">
    <property type="entry name" value="GUN4-like"/>
    <property type="match status" value="1"/>
</dbReference>
<dbReference type="Proteomes" id="UP000002630">
    <property type="component" value="Linkage Group LG06"/>
</dbReference>
<reference evidence="3 4" key="1">
    <citation type="journal article" date="2010" name="Nature">
        <title>The Ectocarpus genome and the independent evolution of multicellularity in brown algae.</title>
        <authorList>
            <person name="Cock J.M."/>
            <person name="Sterck L."/>
            <person name="Rouze P."/>
            <person name="Scornet D."/>
            <person name="Allen A.E."/>
            <person name="Amoutzias G."/>
            <person name="Anthouard V."/>
            <person name="Artiguenave F."/>
            <person name="Aury J.M."/>
            <person name="Badger J.H."/>
            <person name="Beszteri B."/>
            <person name="Billiau K."/>
            <person name="Bonnet E."/>
            <person name="Bothwell J.H."/>
            <person name="Bowler C."/>
            <person name="Boyen C."/>
            <person name="Brownlee C."/>
            <person name="Carrano C.J."/>
            <person name="Charrier B."/>
            <person name="Cho G.Y."/>
            <person name="Coelho S.M."/>
            <person name="Collen J."/>
            <person name="Corre E."/>
            <person name="Da Silva C."/>
            <person name="Delage L."/>
            <person name="Delaroque N."/>
            <person name="Dittami S.M."/>
            <person name="Doulbeau S."/>
            <person name="Elias M."/>
            <person name="Farnham G."/>
            <person name="Gachon C.M."/>
            <person name="Gschloessl B."/>
            <person name="Heesch S."/>
            <person name="Jabbari K."/>
            <person name="Jubin C."/>
            <person name="Kawai H."/>
            <person name="Kimura K."/>
            <person name="Kloareg B."/>
            <person name="Kupper F.C."/>
            <person name="Lang D."/>
            <person name="Le Bail A."/>
            <person name="Leblanc C."/>
            <person name="Lerouge P."/>
            <person name="Lohr M."/>
            <person name="Lopez P.J."/>
            <person name="Martens C."/>
            <person name="Maumus F."/>
            <person name="Michel G."/>
            <person name="Miranda-Saavedra D."/>
            <person name="Morales J."/>
            <person name="Moreau H."/>
            <person name="Motomura T."/>
            <person name="Nagasato C."/>
            <person name="Napoli C.A."/>
            <person name="Nelson D.R."/>
            <person name="Nyvall-Collen P."/>
            <person name="Peters A.F."/>
            <person name="Pommier C."/>
            <person name="Potin P."/>
            <person name="Poulain J."/>
            <person name="Quesneville H."/>
            <person name="Read B."/>
            <person name="Rensing S.A."/>
            <person name="Ritter A."/>
            <person name="Rousvoal S."/>
            <person name="Samanta M."/>
            <person name="Samson G."/>
            <person name="Schroeder D.C."/>
            <person name="Segurens B."/>
            <person name="Strittmatter M."/>
            <person name="Tonon T."/>
            <person name="Tregear J.W."/>
            <person name="Valentin K."/>
            <person name="von Dassow P."/>
            <person name="Yamagishi T."/>
            <person name="Van de Peer Y."/>
            <person name="Wincker P."/>
        </authorList>
    </citation>
    <scope>NUCLEOTIDE SEQUENCE [LARGE SCALE GENOMIC DNA]</scope>
    <source>
        <strain evidence="4">Ec32 / CCAP1310/4</strain>
    </source>
</reference>
<dbReference type="OrthoDB" id="4835at2759"/>
<name>D7FZN6_ECTSI</name>
<keyword evidence="4" id="KW-1185">Reference proteome</keyword>
<dbReference type="GO" id="GO:0046906">
    <property type="term" value="F:tetrapyrrole binding"/>
    <property type="evidence" value="ECO:0007669"/>
    <property type="project" value="TreeGrafter"/>
</dbReference>
<dbReference type="InterPro" id="IPR008629">
    <property type="entry name" value="GUN4-like"/>
</dbReference>
<evidence type="ECO:0000256" key="1">
    <source>
        <dbReference type="SAM" id="SignalP"/>
    </source>
</evidence>
<dbReference type="InterPro" id="IPR037215">
    <property type="entry name" value="GUN4-like_sf"/>
</dbReference>
<dbReference type="eggNOG" id="ENOG502QWGS">
    <property type="taxonomic scope" value="Eukaryota"/>
</dbReference>
<dbReference type="PANTHER" id="PTHR34800">
    <property type="entry name" value="TETRAPYRROLE-BINDING PROTEIN, CHLOROPLASTIC"/>
    <property type="match status" value="1"/>
</dbReference>
<feature type="domain" description="GUN4-like" evidence="2">
    <location>
        <begin position="99"/>
        <end position="200"/>
    </location>
</feature>
<gene>
    <name evidence="3" type="primary">GUN4</name>
    <name evidence="3" type="ORF">Esi_0380_0005</name>
</gene>
<sequence length="219" mass="23762">MVSCAVLMAVAGMAMLGSSTTSAFTSPAIIRSQHSRAAARPSCDHAARTQAPSRHPVAAKAGGRRYASQLRMSTAEETPAAAAAVAREPTRDIPTTLPSECGIDYVPLATMLATGDLKGADQFTRDALIKAAGAGSQKRDFVYWTEVKNIPNTDLATMENLWLSYSKGKFGYSVQKDLWRKTKGDFENFCRRIGWTTMDAEVQAPTEKQKQTARQQVRG</sequence>
<dbReference type="EMBL" id="FN648576">
    <property type="protein sequence ID" value="CBJ32843.1"/>
    <property type="molecule type" value="Genomic_DNA"/>
</dbReference>